<sequence>MAYVRASGAKRPSPCLHRTPPARIASHSGGARAASNCWSGMRLLWGRRALQPGAASFVPMGRMLCATGTTATTSEPRRDPARGAAVHNAPAIPAPATTPPPQPGAPHRRRRHNWVARRRKSCEARRARRR</sequence>
<dbReference type="Proteomes" id="UP000053864">
    <property type="component" value="Unassembled WGS sequence"/>
</dbReference>
<evidence type="ECO:0000313" key="3">
    <source>
        <dbReference type="Proteomes" id="UP000053864"/>
    </source>
</evidence>
<feature type="region of interest" description="Disordered" evidence="1">
    <location>
        <begin position="1"/>
        <end position="31"/>
    </location>
</feature>
<dbReference type="VEuPathDB" id="FungiDB:PPTG_22653"/>
<dbReference type="AlphaFoldDB" id="W2J7A0"/>
<feature type="compositionally biased region" description="Basic and acidic residues" evidence="1">
    <location>
        <begin position="121"/>
        <end position="130"/>
    </location>
</feature>
<accession>W2J7A0</accession>
<feature type="compositionally biased region" description="Basic residues" evidence="1">
    <location>
        <begin position="106"/>
        <end position="120"/>
    </location>
</feature>
<protein>
    <submittedName>
        <fullName evidence="2">Uncharacterized protein</fullName>
    </submittedName>
</protein>
<reference evidence="2 3" key="1">
    <citation type="submission" date="2013-11" db="EMBL/GenBank/DDBJ databases">
        <title>The Genome Sequence of Phytophthora parasitica CJ05E6.</title>
        <authorList>
            <consortium name="The Broad Institute Genomics Platform"/>
            <person name="Russ C."/>
            <person name="Tyler B."/>
            <person name="Panabieres F."/>
            <person name="Shan W."/>
            <person name="Tripathy S."/>
            <person name="Grunwald N."/>
            <person name="Machado M."/>
            <person name="Johnson C.S."/>
            <person name="Arredondo F."/>
            <person name="Hong C."/>
            <person name="Coffey M."/>
            <person name="Young S.K."/>
            <person name="Zeng Q."/>
            <person name="Gargeya S."/>
            <person name="Fitzgerald M."/>
            <person name="Abouelleil A."/>
            <person name="Alvarado L."/>
            <person name="Chapman S.B."/>
            <person name="Gainer-Dewar J."/>
            <person name="Goldberg J."/>
            <person name="Griggs A."/>
            <person name="Gujja S."/>
            <person name="Hansen M."/>
            <person name="Howarth C."/>
            <person name="Imamovic A."/>
            <person name="Ireland A."/>
            <person name="Larimer J."/>
            <person name="McCowan C."/>
            <person name="Murphy C."/>
            <person name="Pearson M."/>
            <person name="Poon T.W."/>
            <person name="Priest M."/>
            <person name="Roberts A."/>
            <person name="Saif S."/>
            <person name="Shea T."/>
            <person name="Sykes S."/>
            <person name="Wortman J."/>
            <person name="Nusbaum C."/>
            <person name="Birren B."/>
        </authorList>
    </citation>
    <scope>NUCLEOTIDE SEQUENCE [LARGE SCALE GENOMIC DNA]</scope>
    <source>
        <strain evidence="2 3">CJ05E6</strain>
    </source>
</reference>
<evidence type="ECO:0000256" key="1">
    <source>
        <dbReference type="SAM" id="MobiDB-lite"/>
    </source>
</evidence>
<feature type="compositionally biased region" description="Pro residues" evidence="1">
    <location>
        <begin position="92"/>
        <end position="104"/>
    </location>
</feature>
<evidence type="ECO:0000313" key="2">
    <source>
        <dbReference type="EMBL" id="ETL42241.1"/>
    </source>
</evidence>
<gene>
    <name evidence="2" type="ORF">L916_06902</name>
</gene>
<name>W2J7A0_PHYNI</name>
<feature type="region of interest" description="Disordered" evidence="1">
    <location>
        <begin position="70"/>
        <end position="130"/>
    </location>
</feature>
<proteinExistence type="predicted"/>
<organism evidence="2 3">
    <name type="scientific">Phytophthora nicotianae</name>
    <name type="common">Potato buckeye rot agent</name>
    <name type="synonym">Phytophthora parasitica</name>
    <dbReference type="NCBI Taxonomy" id="4792"/>
    <lineage>
        <taxon>Eukaryota</taxon>
        <taxon>Sar</taxon>
        <taxon>Stramenopiles</taxon>
        <taxon>Oomycota</taxon>
        <taxon>Peronosporomycetes</taxon>
        <taxon>Peronosporales</taxon>
        <taxon>Peronosporaceae</taxon>
        <taxon>Phytophthora</taxon>
    </lineage>
</organism>
<dbReference type="EMBL" id="KI672349">
    <property type="protein sequence ID" value="ETL42241.1"/>
    <property type="molecule type" value="Genomic_DNA"/>
</dbReference>